<sequence>MTDSLIYSMLTRTSDVYYCGDHLSGDIMMAQCLNLLSKTFAVETQRGKLLEILADIKEARARQDFTALGDIFRHEVIPYLSLQSE</sequence>
<reference evidence="1 2" key="1">
    <citation type="submission" date="2015-11" db="EMBL/GenBank/DDBJ databases">
        <title>Genomic Taxonomy of the Vibrionaceae.</title>
        <authorList>
            <person name="Gomez-Gil B."/>
            <person name="Enciso-Ibarra J."/>
        </authorList>
    </citation>
    <scope>NUCLEOTIDE SEQUENCE [LARGE SCALE GENOMIC DNA]</scope>
    <source>
        <strain evidence="1 2">CAIM 912</strain>
    </source>
</reference>
<dbReference type="OrthoDB" id="5918610at2"/>
<comment type="caution">
    <text evidence="1">The sequence shown here is derived from an EMBL/GenBank/DDBJ whole genome shotgun (WGS) entry which is preliminary data.</text>
</comment>
<proteinExistence type="predicted"/>
<dbReference type="EMBL" id="LNTY01000036">
    <property type="protein sequence ID" value="KXF81081.1"/>
    <property type="molecule type" value="Genomic_DNA"/>
</dbReference>
<dbReference type="Proteomes" id="UP000070529">
    <property type="component" value="Unassembled WGS sequence"/>
</dbReference>
<gene>
    <name evidence="1" type="ORF">ATN88_19140</name>
</gene>
<dbReference type="RefSeq" id="WP_067417847.1">
    <property type="nucleotide sequence ID" value="NZ_LNTY01000036.1"/>
</dbReference>
<keyword evidence="2" id="KW-1185">Reference proteome</keyword>
<evidence type="ECO:0000313" key="2">
    <source>
        <dbReference type="Proteomes" id="UP000070529"/>
    </source>
</evidence>
<accession>A0A135I6K3</accession>
<dbReference type="STRING" id="294935.ATN88_19140"/>
<evidence type="ECO:0000313" key="1">
    <source>
        <dbReference type="EMBL" id="KXF81081.1"/>
    </source>
</evidence>
<dbReference type="AlphaFoldDB" id="A0A135I6K3"/>
<name>A0A135I6K3_9GAMM</name>
<protein>
    <submittedName>
        <fullName evidence="1">Uncharacterized protein</fullName>
    </submittedName>
</protein>
<organism evidence="1 2">
    <name type="scientific">Enterovibrio coralii</name>
    <dbReference type="NCBI Taxonomy" id="294935"/>
    <lineage>
        <taxon>Bacteria</taxon>
        <taxon>Pseudomonadati</taxon>
        <taxon>Pseudomonadota</taxon>
        <taxon>Gammaproteobacteria</taxon>
        <taxon>Vibrionales</taxon>
        <taxon>Vibrionaceae</taxon>
        <taxon>Enterovibrio</taxon>
    </lineage>
</organism>